<feature type="transmembrane region" description="Helical" evidence="5">
    <location>
        <begin position="243"/>
        <end position="263"/>
    </location>
</feature>
<feature type="transmembrane region" description="Helical" evidence="5">
    <location>
        <begin position="218"/>
        <end position="237"/>
    </location>
</feature>
<feature type="transmembrane region" description="Helical" evidence="5">
    <location>
        <begin position="171"/>
        <end position="197"/>
    </location>
</feature>
<feature type="transmembrane region" description="Helical" evidence="5">
    <location>
        <begin position="433"/>
        <end position="452"/>
    </location>
</feature>
<feature type="transmembrane region" description="Helical" evidence="5">
    <location>
        <begin position="458"/>
        <end position="480"/>
    </location>
</feature>
<evidence type="ECO:0000256" key="3">
    <source>
        <dbReference type="ARBA" id="ARBA00022989"/>
    </source>
</evidence>
<keyword evidence="6" id="KW-1185">Reference proteome</keyword>
<dbReference type="PANTHER" id="PTHR43243:SF20">
    <property type="entry name" value="CATIONIC AMINO ACID TRANSPORTER 3"/>
    <property type="match status" value="1"/>
</dbReference>
<dbReference type="InterPro" id="IPR002293">
    <property type="entry name" value="AA/rel_permease1"/>
</dbReference>
<dbReference type="WBParaSite" id="ALUE_0002025601-mRNA-1">
    <property type="protein sequence ID" value="ALUE_0002025601-mRNA-1"/>
    <property type="gene ID" value="ALUE_0002025601"/>
</dbReference>
<name>A0A0M3INC8_ASCLU</name>
<evidence type="ECO:0000256" key="5">
    <source>
        <dbReference type="SAM" id="Phobius"/>
    </source>
</evidence>
<reference evidence="7" key="1">
    <citation type="submission" date="2017-02" db="UniProtKB">
        <authorList>
            <consortium name="WormBaseParasite"/>
        </authorList>
    </citation>
    <scope>IDENTIFICATION</scope>
</reference>
<dbReference type="PANTHER" id="PTHR43243">
    <property type="entry name" value="INNER MEMBRANE TRANSPORTER YGJI-RELATED"/>
    <property type="match status" value="1"/>
</dbReference>
<dbReference type="Gene3D" id="1.20.1740.10">
    <property type="entry name" value="Amino acid/polyamine transporter I"/>
    <property type="match status" value="1"/>
</dbReference>
<keyword evidence="3 5" id="KW-1133">Transmembrane helix</keyword>
<proteinExistence type="predicted"/>
<comment type="subcellular location">
    <subcellularLocation>
        <location evidence="1">Membrane</location>
        <topology evidence="1">Multi-pass membrane protein</topology>
    </subcellularLocation>
</comment>
<evidence type="ECO:0000313" key="6">
    <source>
        <dbReference type="Proteomes" id="UP000036681"/>
    </source>
</evidence>
<organism evidence="6 7">
    <name type="scientific">Ascaris lumbricoides</name>
    <name type="common">Giant roundworm</name>
    <dbReference type="NCBI Taxonomy" id="6252"/>
    <lineage>
        <taxon>Eukaryota</taxon>
        <taxon>Metazoa</taxon>
        <taxon>Ecdysozoa</taxon>
        <taxon>Nematoda</taxon>
        <taxon>Chromadorea</taxon>
        <taxon>Rhabditida</taxon>
        <taxon>Spirurina</taxon>
        <taxon>Ascaridomorpha</taxon>
        <taxon>Ascaridoidea</taxon>
        <taxon>Ascarididae</taxon>
        <taxon>Ascaris</taxon>
    </lineage>
</organism>
<dbReference type="GO" id="GO:0015171">
    <property type="term" value="F:amino acid transmembrane transporter activity"/>
    <property type="evidence" value="ECO:0007669"/>
    <property type="project" value="TreeGrafter"/>
</dbReference>
<feature type="transmembrane region" description="Helical" evidence="5">
    <location>
        <begin position="86"/>
        <end position="110"/>
    </location>
</feature>
<feature type="transmembrane region" description="Helical" evidence="5">
    <location>
        <begin position="41"/>
        <end position="66"/>
    </location>
</feature>
<dbReference type="GO" id="GO:0005886">
    <property type="term" value="C:plasma membrane"/>
    <property type="evidence" value="ECO:0007669"/>
    <property type="project" value="TreeGrafter"/>
</dbReference>
<sequence>MAVVTVLTMSSTVVVGFFHADPRHWVASGFFKDGTTGVSNVTATISVVMAVVTVLTMSSTVVVGFFHADPRHWVASGFFKDGTTGVSNVICGASCFICAYAGVEALSYLFEETHAPRIRIPLILPFIVFTFTLFIFLVTMVFTMTTDFSKFPTTMLLPDVFAAIKIPSARYIMTVGAVCGLSGAMLVVFLPASRLLSSLAFDRLLPCQCISHRSKKRGIPYLAVLVVAIFSCALIPLKRDVFFDVMAFNIPIRMLLLACLVYVQHYRSDPIGLLRETAKYHEIGRKRFRTYSLASYLDDKGSVITAKCASDEEDDEDSMTSSEFLHIYFSQQESAKLQHRLEKKISTRMQQHALMEASSPDENSLQSLTSFEACNHGHNCIRSPCSPIDENNSYERHRFHLFEREVPELPYCEQFSREQCDSPTNDRSAYRRAINILIAFILASFAVSLLALKAENFFMLHALLPASALVIALIILMLLAGRQITNDNISRRKCKTPIFPYLTLLVVFLTALLTCSANFITFVKVFTWTVVGKLVTTIIFCLSYTDWS</sequence>
<evidence type="ECO:0000256" key="2">
    <source>
        <dbReference type="ARBA" id="ARBA00022692"/>
    </source>
</evidence>
<feature type="transmembrane region" description="Helical" evidence="5">
    <location>
        <begin position="526"/>
        <end position="545"/>
    </location>
</feature>
<feature type="transmembrane region" description="Helical" evidence="5">
    <location>
        <begin position="501"/>
        <end position="520"/>
    </location>
</feature>
<accession>A0A0M3INC8</accession>
<dbReference type="AlphaFoldDB" id="A0A0M3INC8"/>
<dbReference type="Proteomes" id="UP000036681">
    <property type="component" value="Unplaced"/>
</dbReference>
<dbReference type="Pfam" id="PF13520">
    <property type="entry name" value="AA_permease_2"/>
    <property type="match status" value="1"/>
</dbReference>
<evidence type="ECO:0000256" key="1">
    <source>
        <dbReference type="ARBA" id="ARBA00004141"/>
    </source>
</evidence>
<evidence type="ECO:0000313" key="7">
    <source>
        <dbReference type="WBParaSite" id="ALUE_0002025601-mRNA-1"/>
    </source>
</evidence>
<keyword evidence="4 5" id="KW-0472">Membrane</keyword>
<feature type="transmembrane region" description="Helical" evidence="5">
    <location>
        <begin position="122"/>
        <end position="142"/>
    </location>
</feature>
<keyword evidence="2 5" id="KW-0812">Transmembrane</keyword>
<evidence type="ECO:0000256" key="4">
    <source>
        <dbReference type="ARBA" id="ARBA00023136"/>
    </source>
</evidence>
<protein>
    <submittedName>
        <fullName evidence="7">AA_permease domain-containing protein</fullName>
    </submittedName>
</protein>